<dbReference type="OrthoDB" id="10256233at2759"/>
<keyword evidence="8" id="KW-1185">Reference proteome</keyword>
<keyword evidence="2" id="KW-0378">Hydrolase</keyword>
<feature type="non-terminal residue" evidence="7">
    <location>
        <position position="1"/>
    </location>
</feature>
<dbReference type="GO" id="GO:0003676">
    <property type="term" value="F:nucleic acid binding"/>
    <property type="evidence" value="ECO:0007669"/>
    <property type="project" value="InterPro"/>
</dbReference>
<gene>
    <name evidence="7" type="ORF">AMK59_7729</name>
</gene>
<keyword evidence="1" id="KW-0547">Nucleotide-binding</keyword>
<dbReference type="InterPro" id="IPR014001">
    <property type="entry name" value="Helicase_ATP-bd"/>
</dbReference>
<keyword evidence="3 7" id="KW-0347">Helicase</keyword>
<proteinExistence type="predicted"/>
<dbReference type="Pfam" id="PF00271">
    <property type="entry name" value="Helicase_C"/>
    <property type="match status" value="1"/>
</dbReference>
<feature type="domain" description="Helicase ATP-binding" evidence="5">
    <location>
        <begin position="89"/>
        <end position="262"/>
    </location>
</feature>
<dbReference type="SMART" id="SM00490">
    <property type="entry name" value="HELICc"/>
    <property type="match status" value="1"/>
</dbReference>
<evidence type="ECO:0000256" key="3">
    <source>
        <dbReference type="ARBA" id="ARBA00022806"/>
    </source>
</evidence>
<dbReference type="InterPro" id="IPR027417">
    <property type="entry name" value="P-loop_NTPase"/>
</dbReference>
<reference evidence="7 8" key="1">
    <citation type="submission" date="2015-09" db="EMBL/GenBank/DDBJ databases">
        <title>Draft genome of the scarab beetle Oryctes borbonicus.</title>
        <authorList>
            <person name="Meyer J.M."/>
            <person name="Markov G.V."/>
            <person name="Baskaran P."/>
            <person name="Herrmann M."/>
            <person name="Sommer R.J."/>
            <person name="Roedelsperger C."/>
        </authorList>
    </citation>
    <scope>NUCLEOTIDE SEQUENCE [LARGE SCALE GENOMIC DNA]</scope>
    <source>
        <strain evidence="7">OB123</strain>
        <tissue evidence="7">Whole animal</tissue>
    </source>
</reference>
<comment type="caution">
    <text evidence="7">The sequence shown here is derived from an EMBL/GenBank/DDBJ whole genome shotgun (WGS) entry which is preliminary data.</text>
</comment>
<protein>
    <submittedName>
        <fullName evidence="7">Helicase</fullName>
    </submittedName>
</protein>
<dbReference type="EMBL" id="LJIG01022779">
    <property type="protein sequence ID" value="KRT78758.1"/>
    <property type="molecule type" value="Genomic_DNA"/>
</dbReference>
<dbReference type="Proteomes" id="UP000051574">
    <property type="component" value="Unassembled WGS sequence"/>
</dbReference>
<dbReference type="AlphaFoldDB" id="A0A0T6AUP4"/>
<dbReference type="GO" id="GO:0004386">
    <property type="term" value="F:helicase activity"/>
    <property type="evidence" value="ECO:0007669"/>
    <property type="project" value="UniProtKB-KW"/>
</dbReference>
<dbReference type="SMART" id="SM00487">
    <property type="entry name" value="DEXDc"/>
    <property type="match status" value="1"/>
</dbReference>
<name>A0A0T6AUP4_9SCAR</name>
<dbReference type="Gene3D" id="3.40.50.300">
    <property type="entry name" value="P-loop containing nucleotide triphosphate hydrolases"/>
    <property type="match status" value="2"/>
</dbReference>
<evidence type="ECO:0000256" key="2">
    <source>
        <dbReference type="ARBA" id="ARBA00022801"/>
    </source>
</evidence>
<feature type="domain" description="Helicase C-terminal" evidence="6">
    <location>
        <begin position="273"/>
        <end position="437"/>
    </location>
</feature>
<dbReference type="PROSITE" id="PS51192">
    <property type="entry name" value="HELICASE_ATP_BIND_1"/>
    <property type="match status" value="1"/>
</dbReference>
<dbReference type="InterPro" id="IPR011545">
    <property type="entry name" value="DEAD/DEAH_box_helicase_dom"/>
</dbReference>
<evidence type="ECO:0000259" key="6">
    <source>
        <dbReference type="PROSITE" id="PS51194"/>
    </source>
</evidence>
<dbReference type="InterPro" id="IPR001650">
    <property type="entry name" value="Helicase_C-like"/>
</dbReference>
<organism evidence="7 8">
    <name type="scientific">Oryctes borbonicus</name>
    <dbReference type="NCBI Taxonomy" id="1629725"/>
    <lineage>
        <taxon>Eukaryota</taxon>
        <taxon>Metazoa</taxon>
        <taxon>Ecdysozoa</taxon>
        <taxon>Arthropoda</taxon>
        <taxon>Hexapoda</taxon>
        <taxon>Insecta</taxon>
        <taxon>Pterygota</taxon>
        <taxon>Neoptera</taxon>
        <taxon>Endopterygota</taxon>
        <taxon>Coleoptera</taxon>
        <taxon>Polyphaga</taxon>
        <taxon>Scarabaeiformia</taxon>
        <taxon>Scarabaeidae</taxon>
        <taxon>Dynastinae</taxon>
        <taxon>Oryctes</taxon>
    </lineage>
</organism>
<evidence type="ECO:0000256" key="1">
    <source>
        <dbReference type="ARBA" id="ARBA00022741"/>
    </source>
</evidence>
<dbReference type="PANTHER" id="PTHR47960">
    <property type="entry name" value="DEAD-BOX ATP-DEPENDENT RNA HELICASE 50"/>
    <property type="match status" value="1"/>
</dbReference>
<dbReference type="GO" id="GO:0005524">
    <property type="term" value="F:ATP binding"/>
    <property type="evidence" value="ECO:0007669"/>
    <property type="project" value="UniProtKB-KW"/>
</dbReference>
<evidence type="ECO:0000313" key="7">
    <source>
        <dbReference type="EMBL" id="KRT78758.1"/>
    </source>
</evidence>
<dbReference type="Pfam" id="PF00270">
    <property type="entry name" value="DEAD"/>
    <property type="match status" value="1"/>
</dbReference>
<evidence type="ECO:0000259" key="5">
    <source>
        <dbReference type="PROSITE" id="PS51192"/>
    </source>
</evidence>
<keyword evidence="4" id="KW-0067">ATP-binding</keyword>
<evidence type="ECO:0000256" key="4">
    <source>
        <dbReference type="ARBA" id="ARBA00022840"/>
    </source>
</evidence>
<evidence type="ECO:0000313" key="8">
    <source>
        <dbReference type="Proteomes" id="UP000051574"/>
    </source>
</evidence>
<dbReference type="CDD" id="cd18787">
    <property type="entry name" value="SF2_C_DEAD"/>
    <property type="match status" value="1"/>
</dbReference>
<sequence length="449" mass="50295">ESEHVITCKNKKLNFYSNQVYDKLDNVPLASKGWTHNKSRGDHFTILPNLDDFDKPNVDFRDLNINPLLIEVLNKENITLATSYQSEAIPVVKSRKHTILAAETGCGKTLAYLLPIIQNLIGEKCEDLNTPRALIIVPNRELAHQIGGVAKVLGEVVNLNVKVVTGGRTKRHMLNPEFSKIDLLVATPGAISKLSTVGIYKLNKVLHVVFDEADTLLDDSFVDKVDTLTKRVSQSQIIFASATLPKKFPEAFEPIMQNITYVTSPRLHRPLLNVTQKFIRVTRSGRPTYLLEIAKSTKSPLLIFSNKNATCDWVSMFLREHDIKCANINGSMNYLIRIDQWQQFISGNVNVLSATDVGSRGLDTIQVKQVLNYDFPLYASDYIHRVGRVGRLGSMMDCKIANFITGTQDIKLVQQIECAIRTNSEIPNVDGNIRAIIQKKILRSLRGSG</sequence>
<dbReference type="PROSITE" id="PS51194">
    <property type="entry name" value="HELICASE_CTER"/>
    <property type="match status" value="1"/>
</dbReference>
<dbReference type="GO" id="GO:0016787">
    <property type="term" value="F:hydrolase activity"/>
    <property type="evidence" value="ECO:0007669"/>
    <property type="project" value="UniProtKB-KW"/>
</dbReference>
<accession>A0A0T6AUP4</accession>
<dbReference type="SUPFAM" id="SSF52540">
    <property type="entry name" value="P-loop containing nucleoside triphosphate hydrolases"/>
    <property type="match status" value="1"/>
</dbReference>